<evidence type="ECO:0000259" key="1">
    <source>
        <dbReference type="PROSITE" id="PS51186"/>
    </source>
</evidence>
<dbReference type="AlphaFoldDB" id="A0A928BVV9"/>
<proteinExistence type="predicted"/>
<feature type="domain" description="N-acetyltransferase" evidence="1">
    <location>
        <begin position="10"/>
        <end position="150"/>
    </location>
</feature>
<comment type="caution">
    <text evidence="2">The sequence shown here is derived from an EMBL/GenBank/DDBJ whole genome shotgun (WGS) entry which is preliminary data.</text>
</comment>
<dbReference type="Proteomes" id="UP000763088">
    <property type="component" value="Unassembled WGS sequence"/>
</dbReference>
<dbReference type="Gene3D" id="3.40.630.30">
    <property type="match status" value="1"/>
</dbReference>
<dbReference type="EMBL" id="SUYD01000013">
    <property type="protein sequence ID" value="MBE6266950.1"/>
    <property type="molecule type" value="Genomic_DNA"/>
</dbReference>
<dbReference type="InterPro" id="IPR016181">
    <property type="entry name" value="Acyl_CoA_acyltransferase"/>
</dbReference>
<sequence length="150" mass="17096">MAMSIVLHKKIFQELTTDELYELLRVRSEVFVVEQNCVYQDLDGDDQSSIHLWLTLEGKTVALARVCPAGTHMHEISIGRVITTERGRGYGKQIMLYAIDTAVKCFHATCIDIEAQEYAKGFYENVGFKQSSDSFMLDGIPHIRMTWTKT</sequence>
<dbReference type="GO" id="GO:0016747">
    <property type="term" value="F:acyltransferase activity, transferring groups other than amino-acyl groups"/>
    <property type="evidence" value="ECO:0007669"/>
    <property type="project" value="InterPro"/>
</dbReference>
<dbReference type="CDD" id="cd04301">
    <property type="entry name" value="NAT_SF"/>
    <property type="match status" value="1"/>
</dbReference>
<dbReference type="InterPro" id="IPR000182">
    <property type="entry name" value="GNAT_dom"/>
</dbReference>
<evidence type="ECO:0000313" key="2">
    <source>
        <dbReference type="EMBL" id="MBE6266950.1"/>
    </source>
</evidence>
<dbReference type="SUPFAM" id="SSF55729">
    <property type="entry name" value="Acyl-CoA N-acyltransferases (Nat)"/>
    <property type="match status" value="1"/>
</dbReference>
<evidence type="ECO:0000313" key="3">
    <source>
        <dbReference type="Proteomes" id="UP000763088"/>
    </source>
</evidence>
<dbReference type="PROSITE" id="PS51186">
    <property type="entry name" value="GNAT"/>
    <property type="match status" value="1"/>
</dbReference>
<dbReference type="Pfam" id="PF13673">
    <property type="entry name" value="Acetyltransf_10"/>
    <property type="match status" value="1"/>
</dbReference>
<protein>
    <submittedName>
        <fullName evidence="2">GNAT family N-acetyltransferase</fullName>
    </submittedName>
</protein>
<organism evidence="2 3">
    <name type="scientific">Xylanibacter ruminicola</name>
    <name type="common">Prevotella ruminicola</name>
    <dbReference type="NCBI Taxonomy" id="839"/>
    <lineage>
        <taxon>Bacteria</taxon>
        <taxon>Pseudomonadati</taxon>
        <taxon>Bacteroidota</taxon>
        <taxon>Bacteroidia</taxon>
        <taxon>Bacteroidales</taxon>
        <taxon>Prevotellaceae</taxon>
        <taxon>Xylanibacter</taxon>
    </lineage>
</organism>
<name>A0A928BVV9_XYLRU</name>
<accession>A0A928BVV9</accession>
<reference evidence="2" key="1">
    <citation type="submission" date="2019-04" db="EMBL/GenBank/DDBJ databases">
        <title>Evolution of Biomass-Degrading Anaerobic Consortia Revealed by Metagenomics.</title>
        <authorList>
            <person name="Peng X."/>
        </authorList>
    </citation>
    <scope>NUCLEOTIDE SEQUENCE</scope>
    <source>
        <strain evidence="2">SIG141</strain>
    </source>
</reference>
<gene>
    <name evidence="2" type="ORF">E7102_10895</name>
</gene>